<dbReference type="AlphaFoldDB" id="A0A0E9T700"/>
<keyword evidence="1" id="KW-0472">Membrane</keyword>
<feature type="transmembrane region" description="Helical" evidence="1">
    <location>
        <begin position="12"/>
        <end position="40"/>
    </location>
</feature>
<keyword evidence="1" id="KW-1133">Transmembrane helix</keyword>
<reference evidence="2" key="2">
    <citation type="journal article" date="2015" name="Fish Shellfish Immunol.">
        <title>Early steps in the European eel (Anguilla anguilla)-Vibrio vulnificus interaction in the gills: Role of the RtxA13 toxin.</title>
        <authorList>
            <person name="Callol A."/>
            <person name="Pajuelo D."/>
            <person name="Ebbesson L."/>
            <person name="Teles M."/>
            <person name="MacKenzie S."/>
            <person name="Amaro C."/>
        </authorList>
    </citation>
    <scope>NUCLEOTIDE SEQUENCE</scope>
</reference>
<accession>A0A0E9T700</accession>
<dbReference type="EMBL" id="GBXM01059153">
    <property type="protein sequence ID" value="JAH49424.1"/>
    <property type="molecule type" value="Transcribed_RNA"/>
</dbReference>
<proteinExistence type="predicted"/>
<organism evidence="2">
    <name type="scientific">Anguilla anguilla</name>
    <name type="common">European freshwater eel</name>
    <name type="synonym">Muraena anguilla</name>
    <dbReference type="NCBI Taxonomy" id="7936"/>
    <lineage>
        <taxon>Eukaryota</taxon>
        <taxon>Metazoa</taxon>
        <taxon>Chordata</taxon>
        <taxon>Craniata</taxon>
        <taxon>Vertebrata</taxon>
        <taxon>Euteleostomi</taxon>
        <taxon>Actinopterygii</taxon>
        <taxon>Neopterygii</taxon>
        <taxon>Teleostei</taxon>
        <taxon>Anguilliformes</taxon>
        <taxon>Anguillidae</taxon>
        <taxon>Anguilla</taxon>
    </lineage>
</organism>
<evidence type="ECO:0000256" key="1">
    <source>
        <dbReference type="SAM" id="Phobius"/>
    </source>
</evidence>
<protein>
    <submittedName>
        <fullName evidence="2">Uncharacterized protein</fullName>
    </submittedName>
</protein>
<sequence>MRMALQMKCYINIIYFVLLLLIILLLLDICCWLNVIASYIKT</sequence>
<keyword evidence="1" id="KW-0812">Transmembrane</keyword>
<reference evidence="2" key="1">
    <citation type="submission" date="2014-11" db="EMBL/GenBank/DDBJ databases">
        <authorList>
            <person name="Amaro Gonzalez C."/>
        </authorList>
    </citation>
    <scope>NUCLEOTIDE SEQUENCE</scope>
</reference>
<evidence type="ECO:0000313" key="2">
    <source>
        <dbReference type="EMBL" id="JAH49424.1"/>
    </source>
</evidence>
<name>A0A0E9T700_ANGAN</name>